<organism evidence="5 6">
    <name type="scientific">Actinomycetospora endophytica</name>
    <dbReference type="NCBI Taxonomy" id="2291215"/>
    <lineage>
        <taxon>Bacteria</taxon>
        <taxon>Bacillati</taxon>
        <taxon>Actinomycetota</taxon>
        <taxon>Actinomycetes</taxon>
        <taxon>Pseudonocardiales</taxon>
        <taxon>Pseudonocardiaceae</taxon>
        <taxon>Actinomycetospora</taxon>
    </lineage>
</organism>
<dbReference type="PROSITE" id="PS01081">
    <property type="entry name" value="HTH_TETR_1"/>
    <property type="match status" value="1"/>
</dbReference>
<name>A0ABS8P3T1_9PSEU</name>
<comment type="caution">
    <text evidence="5">The sequence shown here is derived from an EMBL/GenBank/DDBJ whole genome shotgun (WGS) entry which is preliminary data.</text>
</comment>
<feature type="DNA-binding region" description="H-T-H motif" evidence="2">
    <location>
        <begin position="43"/>
        <end position="62"/>
    </location>
</feature>
<evidence type="ECO:0000313" key="6">
    <source>
        <dbReference type="Proteomes" id="UP001199469"/>
    </source>
</evidence>
<dbReference type="PRINTS" id="PR00455">
    <property type="entry name" value="HTHTETR"/>
</dbReference>
<evidence type="ECO:0000256" key="3">
    <source>
        <dbReference type="SAM" id="MobiDB-lite"/>
    </source>
</evidence>
<dbReference type="SUPFAM" id="SSF46689">
    <property type="entry name" value="Homeodomain-like"/>
    <property type="match status" value="1"/>
</dbReference>
<keyword evidence="6" id="KW-1185">Reference proteome</keyword>
<protein>
    <submittedName>
        <fullName evidence="5">TetR/AcrR family transcriptional regulator</fullName>
    </submittedName>
</protein>
<dbReference type="Gene3D" id="1.10.357.10">
    <property type="entry name" value="Tetracycline Repressor, domain 2"/>
    <property type="match status" value="1"/>
</dbReference>
<evidence type="ECO:0000256" key="1">
    <source>
        <dbReference type="ARBA" id="ARBA00023125"/>
    </source>
</evidence>
<feature type="domain" description="HTH tetR-type" evidence="4">
    <location>
        <begin position="20"/>
        <end position="80"/>
    </location>
</feature>
<dbReference type="PANTHER" id="PTHR30055">
    <property type="entry name" value="HTH-TYPE TRANSCRIPTIONAL REGULATOR RUTR"/>
    <property type="match status" value="1"/>
</dbReference>
<evidence type="ECO:0000256" key="2">
    <source>
        <dbReference type="PROSITE-ProRule" id="PRU00335"/>
    </source>
</evidence>
<dbReference type="InterPro" id="IPR036271">
    <property type="entry name" value="Tet_transcr_reg_TetR-rel_C_sf"/>
</dbReference>
<evidence type="ECO:0000313" key="5">
    <source>
        <dbReference type="EMBL" id="MCD2192754.1"/>
    </source>
</evidence>
<dbReference type="PROSITE" id="PS50977">
    <property type="entry name" value="HTH_TETR_2"/>
    <property type="match status" value="1"/>
</dbReference>
<dbReference type="PANTHER" id="PTHR30055:SF237">
    <property type="entry name" value="TRANSCRIPTIONAL REPRESSOR MCE3R"/>
    <property type="match status" value="1"/>
</dbReference>
<dbReference type="SUPFAM" id="SSF48498">
    <property type="entry name" value="Tetracyclin repressor-like, C-terminal domain"/>
    <property type="match status" value="1"/>
</dbReference>
<sequence length="218" mass="23089">MEPGSVATIDTWSGPGSAPTRRREQILVEASRLFARHGFHGTSIDGIGSAAGVSGPAIYRHFPSKEGLLVEMLVGISEYLLDGGRRLADTHPAPTDRLTALVAFHVDFALHRPELISVQDRDLANLPDDARRRVRALQRAYVEVWEDAIARSGPERSTDEVRIAAHAAFGLMNSTPRSAAHTTPATAAPVLTAMVEAALRSETAADAAPVATAPAGGS</sequence>
<accession>A0ABS8P3T1</accession>
<reference evidence="5 6" key="1">
    <citation type="submission" date="2021-11" db="EMBL/GenBank/DDBJ databases">
        <title>Draft genome sequence of Actinomycetospora sp. SF1 isolated from the rhizosphere soil.</title>
        <authorList>
            <person name="Duangmal K."/>
            <person name="Chantavorakit T."/>
        </authorList>
    </citation>
    <scope>NUCLEOTIDE SEQUENCE [LARGE SCALE GENOMIC DNA]</scope>
    <source>
        <strain evidence="5 6">TBRC 5722</strain>
    </source>
</reference>
<dbReference type="Proteomes" id="UP001199469">
    <property type="component" value="Unassembled WGS sequence"/>
</dbReference>
<dbReference type="EMBL" id="JAJNDB010000001">
    <property type="protein sequence ID" value="MCD2192754.1"/>
    <property type="molecule type" value="Genomic_DNA"/>
</dbReference>
<dbReference type="InterPro" id="IPR041490">
    <property type="entry name" value="KstR2_TetR_C"/>
</dbReference>
<evidence type="ECO:0000259" key="4">
    <source>
        <dbReference type="PROSITE" id="PS50977"/>
    </source>
</evidence>
<dbReference type="InterPro" id="IPR050109">
    <property type="entry name" value="HTH-type_TetR-like_transc_reg"/>
</dbReference>
<dbReference type="InterPro" id="IPR009057">
    <property type="entry name" value="Homeodomain-like_sf"/>
</dbReference>
<dbReference type="Pfam" id="PF00440">
    <property type="entry name" value="TetR_N"/>
    <property type="match status" value="1"/>
</dbReference>
<dbReference type="InterPro" id="IPR001647">
    <property type="entry name" value="HTH_TetR"/>
</dbReference>
<dbReference type="Gene3D" id="1.10.10.60">
    <property type="entry name" value="Homeodomain-like"/>
    <property type="match status" value="1"/>
</dbReference>
<dbReference type="InterPro" id="IPR023772">
    <property type="entry name" value="DNA-bd_HTH_TetR-type_CS"/>
</dbReference>
<gene>
    <name evidence="5" type="ORF">LQ327_05055</name>
</gene>
<dbReference type="Pfam" id="PF17932">
    <property type="entry name" value="TetR_C_24"/>
    <property type="match status" value="1"/>
</dbReference>
<proteinExistence type="predicted"/>
<feature type="region of interest" description="Disordered" evidence="3">
    <location>
        <begin position="1"/>
        <end position="21"/>
    </location>
</feature>
<keyword evidence="1 2" id="KW-0238">DNA-binding</keyword>